<comment type="caution">
    <text evidence="1">The sequence shown here is derived from an EMBL/GenBank/DDBJ whole genome shotgun (WGS) entry which is preliminary data.</text>
</comment>
<reference evidence="1 2" key="1">
    <citation type="submission" date="2017-12" db="EMBL/GenBank/DDBJ databases">
        <title>Hemimetabolous genomes reveal molecular basis of termite eusociality.</title>
        <authorList>
            <person name="Harrison M.C."/>
            <person name="Jongepier E."/>
            <person name="Robertson H.M."/>
            <person name="Arning N."/>
            <person name="Bitard-Feildel T."/>
            <person name="Chao H."/>
            <person name="Childers C.P."/>
            <person name="Dinh H."/>
            <person name="Doddapaneni H."/>
            <person name="Dugan S."/>
            <person name="Gowin J."/>
            <person name="Greiner C."/>
            <person name="Han Y."/>
            <person name="Hu H."/>
            <person name="Hughes D.S.T."/>
            <person name="Huylmans A.-K."/>
            <person name="Kemena C."/>
            <person name="Kremer L.P.M."/>
            <person name="Lee S.L."/>
            <person name="Lopez-Ezquerra A."/>
            <person name="Mallet L."/>
            <person name="Monroy-Kuhn J.M."/>
            <person name="Moser A."/>
            <person name="Murali S.C."/>
            <person name="Muzny D.M."/>
            <person name="Otani S."/>
            <person name="Piulachs M.-D."/>
            <person name="Poelchau M."/>
            <person name="Qu J."/>
            <person name="Schaub F."/>
            <person name="Wada-Katsumata A."/>
            <person name="Worley K.C."/>
            <person name="Xie Q."/>
            <person name="Ylla G."/>
            <person name="Poulsen M."/>
            <person name="Gibbs R.A."/>
            <person name="Schal C."/>
            <person name="Richards S."/>
            <person name="Belles X."/>
            <person name="Korb J."/>
            <person name="Bornberg-Bauer E."/>
        </authorList>
    </citation>
    <scope>NUCLEOTIDE SEQUENCE [LARGE SCALE GENOMIC DNA]</scope>
    <source>
        <tissue evidence="1">Whole body</tissue>
    </source>
</reference>
<sequence>MKRTTVYKWVTRFVRELLASKQISVLEDPPYSPDLARNDFFLLQNIKKIIKGTHFDGIDDIRSSRTAFHEINSKLFCRVY</sequence>
<evidence type="ECO:0008006" key="3">
    <source>
        <dbReference type="Google" id="ProtNLM"/>
    </source>
</evidence>
<evidence type="ECO:0000313" key="1">
    <source>
        <dbReference type="EMBL" id="PNF39829.1"/>
    </source>
</evidence>
<dbReference type="InParanoid" id="A0A2J7RG66"/>
<dbReference type="Gene3D" id="3.30.420.10">
    <property type="entry name" value="Ribonuclease H-like superfamily/Ribonuclease H"/>
    <property type="match status" value="1"/>
</dbReference>
<protein>
    <recommendedName>
        <fullName evidence="3">Mos1 transposase HTH domain-containing protein</fullName>
    </recommendedName>
</protein>
<organism evidence="1 2">
    <name type="scientific">Cryptotermes secundus</name>
    <dbReference type="NCBI Taxonomy" id="105785"/>
    <lineage>
        <taxon>Eukaryota</taxon>
        <taxon>Metazoa</taxon>
        <taxon>Ecdysozoa</taxon>
        <taxon>Arthropoda</taxon>
        <taxon>Hexapoda</taxon>
        <taxon>Insecta</taxon>
        <taxon>Pterygota</taxon>
        <taxon>Neoptera</taxon>
        <taxon>Polyneoptera</taxon>
        <taxon>Dictyoptera</taxon>
        <taxon>Blattodea</taxon>
        <taxon>Blattoidea</taxon>
        <taxon>Termitoidae</taxon>
        <taxon>Kalotermitidae</taxon>
        <taxon>Cryptotermitinae</taxon>
        <taxon>Cryptotermes</taxon>
    </lineage>
</organism>
<proteinExistence type="predicted"/>
<dbReference type="Proteomes" id="UP000235965">
    <property type="component" value="Unassembled WGS sequence"/>
</dbReference>
<dbReference type="AlphaFoldDB" id="A0A2J7RG66"/>
<gene>
    <name evidence="1" type="ORF">B7P43_G03179</name>
</gene>
<evidence type="ECO:0000313" key="2">
    <source>
        <dbReference type="Proteomes" id="UP000235965"/>
    </source>
</evidence>
<dbReference type="GO" id="GO:0003676">
    <property type="term" value="F:nucleic acid binding"/>
    <property type="evidence" value="ECO:0007669"/>
    <property type="project" value="InterPro"/>
</dbReference>
<accession>A0A2J7RG66</accession>
<dbReference type="InterPro" id="IPR036397">
    <property type="entry name" value="RNaseH_sf"/>
</dbReference>
<dbReference type="EMBL" id="NEVH01004405">
    <property type="protein sequence ID" value="PNF39829.1"/>
    <property type="molecule type" value="Genomic_DNA"/>
</dbReference>
<name>A0A2J7RG66_9NEOP</name>
<keyword evidence="2" id="KW-1185">Reference proteome</keyword>